<accession>A0A7W1XBA2</accession>
<keyword evidence="1" id="KW-0812">Transmembrane</keyword>
<reference evidence="2 3" key="1">
    <citation type="submission" date="2020-07" db="EMBL/GenBank/DDBJ databases">
        <authorList>
            <person name="Feng H."/>
        </authorList>
    </citation>
    <scope>NUCLEOTIDE SEQUENCE [LARGE SCALE GENOMIC DNA]</scope>
    <source>
        <strain evidence="3">s-11</strain>
    </source>
</reference>
<dbReference type="AlphaFoldDB" id="A0A7W1XBA2"/>
<sequence>MAKGFARIIGVLLTLIGVIGFFLPTQGTIYNLLHLTLAHNLFHLISGIIFLAVSAQEKWSLLTARVFGVLYGIIAILGLFDGLVENTATIEVVHILVALAALYFGFRDWAREVKVKKEKQTESKGS</sequence>
<feature type="transmembrane region" description="Helical" evidence="1">
    <location>
        <begin position="59"/>
        <end position="80"/>
    </location>
</feature>
<dbReference type="RefSeq" id="WP_052154258.1">
    <property type="nucleotide sequence ID" value="NZ_JACEIP010000015.1"/>
</dbReference>
<keyword evidence="1" id="KW-0472">Membrane</keyword>
<evidence type="ECO:0000313" key="3">
    <source>
        <dbReference type="Proteomes" id="UP000530514"/>
    </source>
</evidence>
<feature type="transmembrane region" description="Helical" evidence="1">
    <location>
        <begin position="92"/>
        <end position="110"/>
    </location>
</feature>
<organism evidence="2 3">
    <name type="scientific">Thermoactinomyces daqus</name>
    <dbReference type="NCBI Taxonomy" id="1329516"/>
    <lineage>
        <taxon>Bacteria</taxon>
        <taxon>Bacillati</taxon>
        <taxon>Bacillota</taxon>
        <taxon>Bacilli</taxon>
        <taxon>Bacillales</taxon>
        <taxon>Thermoactinomycetaceae</taxon>
        <taxon>Thermoactinomyces</taxon>
    </lineage>
</organism>
<dbReference type="OrthoDB" id="2967392at2"/>
<feature type="transmembrane region" description="Helical" evidence="1">
    <location>
        <begin position="5"/>
        <end position="23"/>
    </location>
</feature>
<protein>
    <submittedName>
        <fullName evidence="2">DUF4383 domain-containing protein</fullName>
    </submittedName>
</protein>
<dbReference type="Pfam" id="PF14325">
    <property type="entry name" value="DUF4383"/>
    <property type="match status" value="1"/>
</dbReference>
<gene>
    <name evidence="2" type="ORF">H1164_10940</name>
</gene>
<dbReference type="EMBL" id="JACEIP010000015">
    <property type="protein sequence ID" value="MBA4543412.1"/>
    <property type="molecule type" value="Genomic_DNA"/>
</dbReference>
<evidence type="ECO:0000313" key="2">
    <source>
        <dbReference type="EMBL" id="MBA4543412.1"/>
    </source>
</evidence>
<name>A0A7W1XBA2_9BACL</name>
<dbReference type="Proteomes" id="UP000530514">
    <property type="component" value="Unassembled WGS sequence"/>
</dbReference>
<proteinExistence type="predicted"/>
<comment type="caution">
    <text evidence="2">The sequence shown here is derived from an EMBL/GenBank/DDBJ whole genome shotgun (WGS) entry which is preliminary data.</text>
</comment>
<feature type="transmembrane region" description="Helical" evidence="1">
    <location>
        <begin position="29"/>
        <end position="52"/>
    </location>
</feature>
<evidence type="ECO:0000256" key="1">
    <source>
        <dbReference type="SAM" id="Phobius"/>
    </source>
</evidence>
<keyword evidence="1" id="KW-1133">Transmembrane helix</keyword>
<keyword evidence="3" id="KW-1185">Reference proteome</keyword>